<sequence>MRTRTATYPDRATAQWATQHVVTRNEQVIHSWLARSTRQRLTIEAVWPSREEPVGRVLLQAMALAGRGAVEVRAVRVVLRREPSAAHGFAVHASFPVYL</sequence>
<dbReference type="AlphaFoldDB" id="A0A918CAM0"/>
<dbReference type="Proteomes" id="UP000658320">
    <property type="component" value="Unassembled WGS sequence"/>
</dbReference>
<evidence type="ECO:0000313" key="3">
    <source>
        <dbReference type="Proteomes" id="UP000658320"/>
    </source>
</evidence>
<dbReference type="EMBL" id="BMSX01000007">
    <property type="protein sequence ID" value="GGR14787.1"/>
    <property type="molecule type" value="Genomic_DNA"/>
</dbReference>
<dbReference type="RefSeq" id="WP_189937080.1">
    <property type="nucleotide sequence ID" value="NZ_BMSX01000007.1"/>
</dbReference>
<protein>
    <recommendedName>
        <fullName evidence="1">Bacterial CdiA-CT RNAse A domain-containing protein</fullName>
    </recommendedName>
</protein>
<feature type="domain" description="Bacterial CdiA-CT RNAse A" evidence="1">
    <location>
        <begin position="4"/>
        <end position="96"/>
    </location>
</feature>
<keyword evidence="3" id="KW-1185">Reference proteome</keyword>
<evidence type="ECO:0000259" key="1">
    <source>
        <dbReference type="Pfam" id="PF18431"/>
    </source>
</evidence>
<proteinExistence type="predicted"/>
<reference evidence="2" key="1">
    <citation type="journal article" date="2014" name="Int. J. Syst. Evol. Microbiol.">
        <title>Complete genome sequence of Corynebacterium casei LMG S-19264T (=DSM 44701T), isolated from a smear-ripened cheese.</title>
        <authorList>
            <consortium name="US DOE Joint Genome Institute (JGI-PGF)"/>
            <person name="Walter F."/>
            <person name="Albersmeier A."/>
            <person name="Kalinowski J."/>
            <person name="Ruckert C."/>
        </authorList>
    </citation>
    <scope>NUCLEOTIDE SEQUENCE</scope>
    <source>
        <strain evidence="2">JCM 4346</strain>
    </source>
</reference>
<accession>A0A918CAM0</accession>
<dbReference type="Pfam" id="PF18431">
    <property type="entry name" value="RNAse_A_bac"/>
    <property type="match status" value="1"/>
</dbReference>
<comment type="caution">
    <text evidence="2">The sequence shown here is derived from an EMBL/GenBank/DDBJ whole genome shotgun (WGS) entry which is preliminary data.</text>
</comment>
<dbReference type="InterPro" id="IPR041436">
    <property type="entry name" value="RNAse_A_bac"/>
</dbReference>
<organism evidence="2 3">
    <name type="scientific">Streptomyces aurantiogriseus</name>
    <dbReference type="NCBI Taxonomy" id="66870"/>
    <lineage>
        <taxon>Bacteria</taxon>
        <taxon>Bacillati</taxon>
        <taxon>Actinomycetota</taxon>
        <taxon>Actinomycetes</taxon>
        <taxon>Kitasatosporales</taxon>
        <taxon>Streptomycetaceae</taxon>
        <taxon>Streptomyces</taxon>
    </lineage>
</organism>
<reference evidence="2" key="2">
    <citation type="submission" date="2020-09" db="EMBL/GenBank/DDBJ databases">
        <authorList>
            <person name="Sun Q."/>
            <person name="Ohkuma M."/>
        </authorList>
    </citation>
    <scope>NUCLEOTIDE SEQUENCE</scope>
    <source>
        <strain evidence="2">JCM 4346</strain>
    </source>
</reference>
<evidence type="ECO:0000313" key="2">
    <source>
        <dbReference type="EMBL" id="GGR14787.1"/>
    </source>
</evidence>
<gene>
    <name evidence="2" type="ORF">GCM10010251_33520</name>
</gene>
<name>A0A918CAM0_9ACTN</name>